<dbReference type="SMART" id="SM00066">
    <property type="entry name" value="GAL4"/>
    <property type="match status" value="1"/>
</dbReference>
<dbReference type="RefSeq" id="XP_019018287.1">
    <property type="nucleotide sequence ID" value="XM_019159647.1"/>
</dbReference>
<dbReference type="GO" id="GO:0045944">
    <property type="term" value="P:positive regulation of transcription by RNA polymerase II"/>
    <property type="evidence" value="ECO:0007669"/>
    <property type="project" value="TreeGrafter"/>
</dbReference>
<dbReference type="Gene3D" id="4.10.240.10">
    <property type="entry name" value="Zn(2)-C6 fungal-type DNA-binding domain"/>
    <property type="match status" value="1"/>
</dbReference>
<feature type="compositionally biased region" description="Basic and acidic residues" evidence="5">
    <location>
        <begin position="232"/>
        <end position="242"/>
    </location>
</feature>
<dbReference type="PROSITE" id="PS00463">
    <property type="entry name" value="ZN2_CY6_FUNGAL_1"/>
    <property type="match status" value="1"/>
</dbReference>
<proteinExistence type="predicted"/>
<dbReference type="Proteomes" id="UP000094455">
    <property type="component" value="Unassembled WGS sequence"/>
</dbReference>
<name>A0A1E3NM07_9ASCO</name>
<feature type="region of interest" description="Disordered" evidence="5">
    <location>
        <begin position="287"/>
        <end position="307"/>
    </location>
</feature>
<feature type="region of interest" description="Disordered" evidence="5">
    <location>
        <begin position="231"/>
        <end position="270"/>
    </location>
</feature>
<feature type="compositionally biased region" description="Gly residues" evidence="5">
    <location>
        <begin position="963"/>
        <end position="974"/>
    </location>
</feature>
<evidence type="ECO:0000313" key="7">
    <source>
        <dbReference type="EMBL" id="ODQ47174.1"/>
    </source>
</evidence>
<feature type="compositionally biased region" description="Polar residues" evidence="5">
    <location>
        <begin position="251"/>
        <end position="261"/>
    </location>
</feature>
<feature type="compositionally biased region" description="Basic and acidic residues" evidence="5">
    <location>
        <begin position="876"/>
        <end position="890"/>
    </location>
</feature>
<protein>
    <recommendedName>
        <fullName evidence="6">Zn(2)-C6 fungal-type domain-containing protein</fullName>
    </recommendedName>
</protein>
<dbReference type="InterPro" id="IPR036864">
    <property type="entry name" value="Zn2-C6_fun-type_DNA-bd_sf"/>
</dbReference>
<dbReference type="PANTHER" id="PTHR31069">
    <property type="entry name" value="OLEATE-ACTIVATED TRANSCRIPTION FACTOR 1-RELATED"/>
    <property type="match status" value="1"/>
</dbReference>
<keyword evidence="3" id="KW-0804">Transcription</keyword>
<evidence type="ECO:0000313" key="8">
    <source>
        <dbReference type="Proteomes" id="UP000094455"/>
    </source>
</evidence>
<dbReference type="EMBL" id="KV454002">
    <property type="protein sequence ID" value="ODQ47174.1"/>
    <property type="molecule type" value="Genomic_DNA"/>
</dbReference>
<feature type="compositionally biased region" description="Low complexity" evidence="5">
    <location>
        <begin position="21"/>
        <end position="35"/>
    </location>
</feature>
<dbReference type="GeneID" id="30176334"/>
<feature type="domain" description="Zn(2)-C6 fungal-type" evidence="6">
    <location>
        <begin position="194"/>
        <end position="225"/>
    </location>
</feature>
<accession>A0A1E3NM07</accession>
<keyword evidence="8" id="KW-1185">Reference proteome</keyword>
<evidence type="ECO:0000259" key="6">
    <source>
        <dbReference type="PROSITE" id="PS50048"/>
    </source>
</evidence>
<dbReference type="InterPro" id="IPR001138">
    <property type="entry name" value="Zn2Cys6_DnaBD"/>
</dbReference>
<gene>
    <name evidence="7" type="ORF">PICMEDRAFT_10198</name>
</gene>
<dbReference type="OrthoDB" id="4356994at2759"/>
<dbReference type="Pfam" id="PF00172">
    <property type="entry name" value="Zn_clus"/>
    <property type="match status" value="1"/>
</dbReference>
<organism evidence="7 8">
    <name type="scientific">Pichia membranifaciens NRRL Y-2026</name>
    <dbReference type="NCBI Taxonomy" id="763406"/>
    <lineage>
        <taxon>Eukaryota</taxon>
        <taxon>Fungi</taxon>
        <taxon>Dikarya</taxon>
        <taxon>Ascomycota</taxon>
        <taxon>Saccharomycotina</taxon>
        <taxon>Pichiomycetes</taxon>
        <taxon>Pichiales</taxon>
        <taxon>Pichiaceae</taxon>
        <taxon>Pichia</taxon>
    </lineage>
</organism>
<keyword evidence="1" id="KW-0805">Transcription regulation</keyword>
<feature type="region of interest" description="Disordered" evidence="5">
    <location>
        <begin position="876"/>
        <end position="983"/>
    </location>
</feature>
<evidence type="ECO:0000256" key="3">
    <source>
        <dbReference type="ARBA" id="ARBA00023163"/>
    </source>
</evidence>
<dbReference type="GO" id="GO:0008270">
    <property type="term" value="F:zinc ion binding"/>
    <property type="evidence" value="ECO:0007669"/>
    <property type="project" value="InterPro"/>
</dbReference>
<evidence type="ECO:0000256" key="2">
    <source>
        <dbReference type="ARBA" id="ARBA00023125"/>
    </source>
</evidence>
<reference evidence="7 8" key="1">
    <citation type="journal article" date="2016" name="Proc. Natl. Acad. Sci. U.S.A.">
        <title>Comparative genomics of biotechnologically important yeasts.</title>
        <authorList>
            <person name="Riley R."/>
            <person name="Haridas S."/>
            <person name="Wolfe K.H."/>
            <person name="Lopes M.R."/>
            <person name="Hittinger C.T."/>
            <person name="Goeker M."/>
            <person name="Salamov A.A."/>
            <person name="Wisecaver J.H."/>
            <person name="Long T.M."/>
            <person name="Calvey C.H."/>
            <person name="Aerts A.L."/>
            <person name="Barry K.W."/>
            <person name="Choi C."/>
            <person name="Clum A."/>
            <person name="Coughlan A.Y."/>
            <person name="Deshpande S."/>
            <person name="Douglass A.P."/>
            <person name="Hanson S.J."/>
            <person name="Klenk H.-P."/>
            <person name="LaButti K.M."/>
            <person name="Lapidus A."/>
            <person name="Lindquist E.A."/>
            <person name="Lipzen A.M."/>
            <person name="Meier-Kolthoff J.P."/>
            <person name="Ohm R.A."/>
            <person name="Otillar R.P."/>
            <person name="Pangilinan J.L."/>
            <person name="Peng Y."/>
            <person name="Rokas A."/>
            <person name="Rosa C.A."/>
            <person name="Scheuner C."/>
            <person name="Sibirny A.A."/>
            <person name="Slot J.C."/>
            <person name="Stielow J.B."/>
            <person name="Sun H."/>
            <person name="Kurtzman C.P."/>
            <person name="Blackwell M."/>
            <person name="Grigoriev I.V."/>
            <person name="Jeffries T.W."/>
        </authorList>
    </citation>
    <scope>NUCLEOTIDE SEQUENCE [LARGE SCALE GENOMIC DNA]</scope>
    <source>
        <strain evidence="7 8">NRRL Y-2026</strain>
    </source>
</reference>
<dbReference type="PANTHER" id="PTHR31069:SF12">
    <property type="entry name" value="TRANSCRIPTION FACTOR DOMAIN-CONTAINING PROTEIN"/>
    <property type="match status" value="1"/>
</dbReference>
<dbReference type="InterPro" id="IPR050675">
    <property type="entry name" value="OAF3"/>
</dbReference>
<dbReference type="PROSITE" id="PS50048">
    <property type="entry name" value="ZN2_CY6_FUNGAL_2"/>
    <property type="match status" value="1"/>
</dbReference>
<dbReference type="CDD" id="cd00067">
    <property type="entry name" value="GAL4"/>
    <property type="match status" value="1"/>
</dbReference>
<evidence type="ECO:0000256" key="5">
    <source>
        <dbReference type="SAM" id="MobiDB-lite"/>
    </source>
</evidence>
<feature type="compositionally biased region" description="Low complexity" evidence="5">
    <location>
        <begin position="909"/>
        <end position="927"/>
    </location>
</feature>
<dbReference type="GO" id="GO:0000978">
    <property type="term" value="F:RNA polymerase II cis-regulatory region sequence-specific DNA binding"/>
    <property type="evidence" value="ECO:0007669"/>
    <property type="project" value="TreeGrafter"/>
</dbReference>
<keyword evidence="4" id="KW-0539">Nucleus</keyword>
<feature type="compositionally biased region" description="Low complexity" evidence="5">
    <location>
        <begin position="293"/>
        <end position="307"/>
    </location>
</feature>
<evidence type="ECO:0000256" key="1">
    <source>
        <dbReference type="ARBA" id="ARBA00023015"/>
    </source>
</evidence>
<feature type="region of interest" description="Disordered" evidence="5">
    <location>
        <begin position="1"/>
        <end position="48"/>
    </location>
</feature>
<sequence length="1113" mass="125823">MDRFNRGYPVPTAWSSNGDMSQAQQAQQSQSQNQHPPHHHHHHPQYLQQYHPQAQPPYRYYQYAQMSPPQSSVGMFQYDPAASGQLYAGNGISAGLHALSASSSGNSAGAGGTSNMENGSSPQISVGFGMHKQDLDLHKQQDASKSALDHHQQPYRQFVTTLLDSSTNKLVQITSQPPPDYVAAKKRRNRISISCMSCKRRKVKCDRERPICGSCQRHGYSVCVYAANDNDDSNKIRRHDNDSSNEDLPRFSSSTGLSSDNPGAGANGDGLVQDRFKFENDLILKPPQGLTNSGTAVSASSVDSSSPSHEFTNLLMVLEQLKLTHIQNDEIDQLKTRIEHLRFYLDDESISSSRTLKGLKLIPKIPLKPVLQTSSNVALDSFNLQLGASSITSYTEVDSYMGRLFKKSLPKIENDLNKWKSYFSVEIYRKALEKVFLSEKYSVNENLSLTDLKLAKFKLICKLLENYFVNYDNFATTMARSKEVLTISVPIVPRALIDQLLDDHFVKSESNKLEIVKIESDDDSSEILLVLAILRFGLPKSENVITTPDEIDYKTLLDYENITTDHKTDLLNSFLKLILHETDLSQKFNIPMLGTLVILFMISYTHRFNFKSGSTGVGLNYGVMAIYMAVNLGVYGGTKPADESKHQYLKFFKDSDFHNMWNLVMFIDTFSSFNSGIPQLISSGMDNMYVTPFVDSNCASICHFYRKAFTLANKSNTKKDDVSIIQYERFVIEFESFIVNKLVPTSVCIKKNDLVGVATSIRALNLLLFLYYNSYFSFIKTYENYKKNNNAITNPNYESMLQEFRELDKRLFERCIKLSIVSLIDLNIMLVSMFSEKDESFYEKYSFDLIQIFTRIIYTLTSCMCRMIVIRKREREQELDAEREHAEGKGSGKRKASASPDHYEDSGDNNSNNENNNNNNGTSNNINYAEATKNGKNSEHENNSEKNYSSEETQYSHSTGMRKGAGGKHGGSGSGANSSEQKSNSNENFNFLFDISRGQSEMLSNYFVASQYSSSLDGVSLELKFGPDIMSLSRSVDALSENPSAMIRLLIGFFFNTSQSLISQNFIYYTLYKYFVMAVKQLEETEGCTDTDDFDIDKFETHFSYVDCTWFIN</sequence>
<dbReference type="GO" id="GO:0000981">
    <property type="term" value="F:DNA-binding transcription factor activity, RNA polymerase II-specific"/>
    <property type="evidence" value="ECO:0007669"/>
    <property type="project" value="InterPro"/>
</dbReference>
<evidence type="ECO:0000256" key="4">
    <source>
        <dbReference type="ARBA" id="ARBA00023242"/>
    </source>
</evidence>
<keyword evidence="2" id="KW-0238">DNA-binding</keyword>
<dbReference type="GO" id="GO:0005634">
    <property type="term" value="C:nucleus"/>
    <property type="evidence" value="ECO:0007669"/>
    <property type="project" value="TreeGrafter"/>
</dbReference>
<dbReference type="STRING" id="763406.A0A1E3NM07"/>
<dbReference type="SUPFAM" id="SSF57701">
    <property type="entry name" value="Zn2/Cys6 DNA-binding domain"/>
    <property type="match status" value="1"/>
</dbReference>
<dbReference type="AlphaFoldDB" id="A0A1E3NM07"/>